<dbReference type="Proteomes" id="UP000078343">
    <property type="component" value="Unassembled WGS sequence"/>
</dbReference>
<protein>
    <submittedName>
        <fullName evidence="1">Uncharacterized protein</fullName>
    </submittedName>
</protein>
<comment type="caution">
    <text evidence="1">The sequence shown here is derived from an EMBL/GenBank/DDBJ whole genome shotgun (WGS) entry which is preliminary data.</text>
</comment>
<dbReference type="STRING" id="1367422.A0A178Z552"/>
<dbReference type="EMBL" id="LVYI01000012">
    <property type="protein sequence ID" value="OAP54894.1"/>
    <property type="molecule type" value="Genomic_DNA"/>
</dbReference>
<organism evidence="1 2">
    <name type="scientific">Fonsecaea erecta</name>
    <dbReference type="NCBI Taxonomy" id="1367422"/>
    <lineage>
        <taxon>Eukaryota</taxon>
        <taxon>Fungi</taxon>
        <taxon>Dikarya</taxon>
        <taxon>Ascomycota</taxon>
        <taxon>Pezizomycotina</taxon>
        <taxon>Eurotiomycetes</taxon>
        <taxon>Chaetothyriomycetidae</taxon>
        <taxon>Chaetothyriales</taxon>
        <taxon>Herpotrichiellaceae</taxon>
        <taxon>Fonsecaea</taxon>
    </lineage>
</organism>
<evidence type="ECO:0000313" key="1">
    <source>
        <dbReference type="EMBL" id="OAP54894.1"/>
    </source>
</evidence>
<accession>A0A178Z552</accession>
<dbReference type="RefSeq" id="XP_018688261.1">
    <property type="nucleotide sequence ID" value="XM_018842100.1"/>
</dbReference>
<evidence type="ECO:0000313" key="2">
    <source>
        <dbReference type="Proteomes" id="UP000078343"/>
    </source>
</evidence>
<sequence>MDGSLGWIRLDRKDMNKVIRIWGLDVSYTMNGIRFQDNPFGIIKKLVTPDTPLDNGKMQQWMHLAHYMGYSLRAFERRNWIGPGILVDGGDVLTLPFQGTWQTAAQAYKRFLLEQDYE</sequence>
<dbReference type="GeneID" id="30014762"/>
<reference evidence="1 2" key="1">
    <citation type="submission" date="2016-04" db="EMBL/GenBank/DDBJ databases">
        <title>Draft genome of Fonsecaea erecta CBS 125763.</title>
        <authorList>
            <person name="Weiss V.A."/>
            <person name="Vicente V.A."/>
            <person name="Raittz R.T."/>
            <person name="Moreno L.F."/>
            <person name="De Souza E.M."/>
            <person name="Pedrosa F.O."/>
            <person name="Steffens M.B."/>
            <person name="Faoro H."/>
            <person name="Tadra-Sfeir M.Z."/>
            <person name="Najafzadeh M.J."/>
            <person name="Felipe M.S."/>
            <person name="Teixeira M."/>
            <person name="Sun J."/>
            <person name="Xi L."/>
            <person name="Gomes R."/>
            <person name="De Azevedo C.M."/>
            <person name="Salgado C.G."/>
            <person name="Da Silva M.B."/>
            <person name="Nascimento M.F."/>
            <person name="Queiroz-Telles F."/>
            <person name="Attili D.S."/>
            <person name="Gorbushina A."/>
        </authorList>
    </citation>
    <scope>NUCLEOTIDE SEQUENCE [LARGE SCALE GENOMIC DNA]</scope>
    <source>
        <strain evidence="1 2">CBS 125763</strain>
    </source>
</reference>
<proteinExistence type="predicted"/>
<dbReference type="AlphaFoldDB" id="A0A178Z552"/>
<name>A0A178Z552_9EURO</name>
<keyword evidence="2" id="KW-1185">Reference proteome</keyword>
<dbReference type="OrthoDB" id="5396965at2759"/>
<gene>
    <name evidence="1" type="ORF">AYL99_10594</name>
</gene>